<dbReference type="AlphaFoldDB" id="A0A1C3K248"/>
<dbReference type="GO" id="GO:0005524">
    <property type="term" value="F:ATP binding"/>
    <property type="evidence" value="ECO:0007669"/>
    <property type="project" value="UniProtKB-KW"/>
</dbReference>
<keyword evidence="4 6" id="KW-0067">ATP-binding</keyword>
<dbReference type="STRING" id="1851544.ODI_04050"/>
<evidence type="ECO:0000313" key="6">
    <source>
        <dbReference type="EMBL" id="SBT25504.1"/>
    </source>
</evidence>
<sequence>MSAVRIDLAQCAKTWPDGSRALHPLDLTVEGGEILALLGPSGCGKTTLLRLIAGLERADAGSAIRFDGQDVSALPAEARGVGVVFQNYALFPNMNVLDNVAYGLKVRGMPRAGRDARAREMLALVQLDAHAARRIDQLSGGQRQRVALARALAIRPRVLLLDEPLTALDAQLREHLRVELAQMLRQLGITTIIVTHDQEEAMMLGNRIAVMSAGRLEQIGDAETIYHAPRTPFVAQFIGSLCTLQGAAHDGLLVAGDATLRFRPHQASLHAPEPGALTGRVRDRYFLGESVRLEVRLEDGQHLSITAPHDNTHQPGERVSVRLAHFHP</sequence>
<keyword evidence="2" id="KW-1003">Cell membrane</keyword>
<dbReference type="GO" id="GO:0043190">
    <property type="term" value="C:ATP-binding cassette (ABC) transporter complex"/>
    <property type="evidence" value="ECO:0007669"/>
    <property type="project" value="InterPro"/>
</dbReference>
<evidence type="ECO:0000256" key="2">
    <source>
        <dbReference type="ARBA" id="ARBA00022475"/>
    </source>
</evidence>
<dbReference type="PROSITE" id="PS00211">
    <property type="entry name" value="ABC_TRANSPORTER_1"/>
    <property type="match status" value="1"/>
</dbReference>
<evidence type="ECO:0000259" key="5">
    <source>
        <dbReference type="PROSITE" id="PS50893"/>
    </source>
</evidence>
<dbReference type="SMART" id="SM00382">
    <property type="entry name" value="AAA"/>
    <property type="match status" value="1"/>
</dbReference>
<keyword evidence="1" id="KW-0813">Transport</keyword>
<dbReference type="Pfam" id="PF08402">
    <property type="entry name" value="TOBE_2"/>
    <property type="match status" value="1"/>
</dbReference>
<dbReference type="InterPro" id="IPR008995">
    <property type="entry name" value="Mo/tungstate-bd_C_term_dom"/>
</dbReference>
<dbReference type="Gene3D" id="3.40.50.300">
    <property type="entry name" value="P-loop containing nucleotide triphosphate hydrolases"/>
    <property type="match status" value="1"/>
</dbReference>
<dbReference type="KEGG" id="odi:ODI_R0231"/>
<gene>
    <name evidence="6" type="ORF">ODI_04050</name>
    <name evidence="7" type="ORF">ODI_R0231</name>
</gene>
<dbReference type="PANTHER" id="PTHR42781:SF4">
    <property type="entry name" value="SPERMIDINE_PUTRESCINE IMPORT ATP-BINDING PROTEIN POTA"/>
    <property type="match status" value="1"/>
</dbReference>
<dbReference type="InterPro" id="IPR013611">
    <property type="entry name" value="Transp-assoc_OB_typ2"/>
</dbReference>
<dbReference type="InterPro" id="IPR050093">
    <property type="entry name" value="ABC_SmlMolc_Importer"/>
</dbReference>
<keyword evidence="3" id="KW-0547">Nucleotide-binding</keyword>
<keyword evidence="2" id="KW-0472">Membrane</keyword>
<evidence type="ECO:0000256" key="4">
    <source>
        <dbReference type="ARBA" id="ARBA00022840"/>
    </source>
</evidence>
<proteinExistence type="predicted"/>
<reference evidence="7 8" key="2">
    <citation type="submission" date="2017-08" db="EMBL/GenBank/DDBJ databases">
        <authorList>
            <person name="de Groot N.N."/>
        </authorList>
    </citation>
    <scope>NUCLEOTIDE SEQUENCE [LARGE SCALE GENOMIC DNA]</scope>
    <source>
        <strain evidence="7">Orrdi1</strain>
    </source>
</reference>
<dbReference type="InterPro" id="IPR003593">
    <property type="entry name" value="AAA+_ATPase"/>
</dbReference>
<dbReference type="InterPro" id="IPR017871">
    <property type="entry name" value="ABC_transporter-like_CS"/>
</dbReference>
<dbReference type="InterPro" id="IPR003439">
    <property type="entry name" value="ABC_transporter-like_ATP-bd"/>
</dbReference>
<dbReference type="Proteomes" id="UP000078558">
    <property type="component" value="Chromosome I"/>
</dbReference>
<keyword evidence="8" id="KW-1185">Reference proteome</keyword>
<reference evidence="6 8" key="1">
    <citation type="submission" date="2016-06" db="EMBL/GenBank/DDBJ databases">
        <authorList>
            <person name="Kjaerup R.B."/>
            <person name="Dalgaard T.S."/>
            <person name="Juul-Madsen H.R."/>
        </authorList>
    </citation>
    <scope>NUCLEOTIDE SEQUENCE [LARGE SCALE GENOMIC DNA]</scope>
    <source>
        <strain evidence="6">Orrdi1</strain>
    </source>
</reference>
<dbReference type="InterPro" id="IPR027417">
    <property type="entry name" value="P-loop_NTPase"/>
</dbReference>
<dbReference type="SUPFAM" id="SSF52540">
    <property type="entry name" value="P-loop containing nucleoside triphosphate hydrolases"/>
    <property type="match status" value="1"/>
</dbReference>
<evidence type="ECO:0000256" key="3">
    <source>
        <dbReference type="ARBA" id="ARBA00022741"/>
    </source>
</evidence>
<name>A0A1C3K248_9BURK</name>
<dbReference type="PANTHER" id="PTHR42781">
    <property type="entry name" value="SPERMIDINE/PUTRESCINE IMPORT ATP-BINDING PROTEIN POTA"/>
    <property type="match status" value="1"/>
</dbReference>
<dbReference type="FunFam" id="3.40.50.300:FF:000425">
    <property type="entry name" value="Probable ABC transporter, ATP-binding subunit"/>
    <property type="match status" value="1"/>
</dbReference>
<dbReference type="Pfam" id="PF00005">
    <property type="entry name" value="ABC_tran"/>
    <property type="match status" value="1"/>
</dbReference>
<dbReference type="EMBL" id="FLRC01000019">
    <property type="protein sequence ID" value="SBT25504.1"/>
    <property type="molecule type" value="Genomic_DNA"/>
</dbReference>
<evidence type="ECO:0000313" key="8">
    <source>
        <dbReference type="Proteomes" id="UP000078558"/>
    </source>
</evidence>
<dbReference type="PROSITE" id="PS50893">
    <property type="entry name" value="ABC_TRANSPORTER_2"/>
    <property type="match status" value="1"/>
</dbReference>
<dbReference type="GO" id="GO:0016887">
    <property type="term" value="F:ATP hydrolysis activity"/>
    <property type="evidence" value="ECO:0007669"/>
    <property type="project" value="InterPro"/>
</dbReference>
<evidence type="ECO:0000256" key="1">
    <source>
        <dbReference type="ARBA" id="ARBA00022448"/>
    </source>
</evidence>
<protein>
    <submittedName>
        <fullName evidence="6">Putrescine transport ATP-binding protein PotA (TC 3.A.1.11.1)</fullName>
    </submittedName>
</protein>
<dbReference type="GO" id="GO:0015697">
    <property type="term" value="P:quaternary ammonium group transport"/>
    <property type="evidence" value="ECO:0007669"/>
    <property type="project" value="UniProtKB-ARBA"/>
</dbReference>
<dbReference type="GO" id="GO:0022857">
    <property type="term" value="F:transmembrane transporter activity"/>
    <property type="evidence" value="ECO:0007669"/>
    <property type="project" value="InterPro"/>
</dbReference>
<dbReference type="SUPFAM" id="SSF50331">
    <property type="entry name" value="MOP-like"/>
    <property type="match status" value="1"/>
</dbReference>
<evidence type="ECO:0000313" key="7">
    <source>
        <dbReference type="EMBL" id="SOE46291.1"/>
    </source>
</evidence>
<accession>A0A1C3K248</accession>
<organism evidence="6 8">
    <name type="scientific">Orrella dioscoreae</name>
    <dbReference type="NCBI Taxonomy" id="1851544"/>
    <lineage>
        <taxon>Bacteria</taxon>
        <taxon>Pseudomonadati</taxon>
        <taxon>Pseudomonadota</taxon>
        <taxon>Betaproteobacteria</taxon>
        <taxon>Burkholderiales</taxon>
        <taxon>Alcaligenaceae</taxon>
        <taxon>Orrella</taxon>
    </lineage>
</organism>
<dbReference type="EMBL" id="LT907988">
    <property type="protein sequence ID" value="SOE46291.1"/>
    <property type="molecule type" value="Genomic_DNA"/>
</dbReference>
<feature type="domain" description="ABC transporter" evidence="5">
    <location>
        <begin position="6"/>
        <end position="238"/>
    </location>
</feature>
<dbReference type="RefSeq" id="WP_067753579.1">
    <property type="nucleotide sequence ID" value="NZ_LT907988.1"/>
</dbReference>